<comment type="caution">
    <text evidence="1">The sequence shown here is derived from an EMBL/GenBank/DDBJ whole genome shotgun (WGS) entry which is preliminary data.</text>
</comment>
<accession>A0ABR3M465</accession>
<gene>
    <name evidence="1" type="ORF">QQF64_010474</name>
</gene>
<dbReference type="EMBL" id="JAYMGO010000016">
    <property type="protein sequence ID" value="KAL1259897.1"/>
    <property type="molecule type" value="Genomic_DNA"/>
</dbReference>
<proteinExistence type="predicted"/>
<organism evidence="1 2">
    <name type="scientific">Cirrhinus molitorella</name>
    <name type="common">mud carp</name>
    <dbReference type="NCBI Taxonomy" id="172907"/>
    <lineage>
        <taxon>Eukaryota</taxon>
        <taxon>Metazoa</taxon>
        <taxon>Chordata</taxon>
        <taxon>Craniata</taxon>
        <taxon>Vertebrata</taxon>
        <taxon>Euteleostomi</taxon>
        <taxon>Actinopterygii</taxon>
        <taxon>Neopterygii</taxon>
        <taxon>Teleostei</taxon>
        <taxon>Ostariophysi</taxon>
        <taxon>Cypriniformes</taxon>
        <taxon>Cyprinidae</taxon>
        <taxon>Labeoninae</taxon>
        <taxon>Labeonini</taxon>
        <taxon>Cirrhinus</taxon>
    </lineage>
</organism>
<dbReference type="Proteomes" id="UP001558613">
    <property type="component" value="Unassembled WGS sequence"/>
</dbReference>
<protein>
    <submittedName>
        <fullName evidence="1">Uncharacterized protein</fullName>
    </submittedName>
</protein>
<reference evidence="1 2" key="1">
    <citation type="submission" date="2023-09" db="EMBL/GenBank/DDBJ databases">
        <authorList>
            <person name="Wang M."/>
        </authorList>
    </citation>
    <scope>NUCLEOTIDE SEQUENCE [LARGE SCALE GENOMIC DNA]</scope>
    <source>
        <strain evidence="1">GT-2023</strain>
        <tissue evidence="1">Liver</tissue>
    </source>
</reference>
<name>A0ABR3M465_9TELE</name>
<evidence type="ECO:0000313" key="2">
    <source>
        <dbReference type="Proteomes" id="UP001558613"/>
    </source>
</evidence>
<sequence length="88" mass="10324">MAIDVELHLPKKAKVLPKPNPLVHYDVFLYKVAKTPPQGRVKHRVRWEDCKHCMYESPIYRPISTRSLPAIIQRRTSQGHAMHSEQRL</sequence>
<keyword evidence="2" id="KW-1185">Reference proteome</keyword>
<evidence type="ECO:0000313" key="1">
    <source>
        <dbReference type="EMBL" id="KAL1259897.1"/>
    </source>
</evidence>